<evidence type="ECO:0000313" key="2">
    <source>
        <dbReference type="Proteomes" id="UP000481033"/>
    </source>
</evidence>
<evidence type="ECO:0000313" key="1">
    <source>
        <dbReference type="EMBL" id="NEZ57746.1"/>
    </source>
</evidence>
<keyword evidence="2" id="KW-1185">Reference proteome</keyword>
<dbReference type="Proteomes" id="UP000481033">
    <property type="component" value="Unassembled WGS sequence"/>
</dbReference>
<dbReference type="AlphaFoldDB" id="A0A6M0RNJ6"/>
<dbReference type="EMBL" id="QXHD01000004">
    <property type="protein sequence ID" value="NEZ57746.1"/>
    <property type="molecule type" value="Genomic_DNA"/>
</dbReference>
<accession>A0A6M0RNJ6</accession>
<reference evidence="1 2" key="1">
    <citation type="journal article" date="2020" name="Microb. Ecol.">
        <title>Ecogenomics of the Marine Benthic Filamentous Cyanobacterium Adonisia.</title>
        <authorList>
            <person name="Walter J.M."/>
            <person name="Coutinho F.H."/>
            <person name="Leomil L."/>
            <person name="Hargreaves P.I."/>
            <person name="Campeao M.E."/>
            <person name="Vieira V.V."/>
            <person name="Silva B.S."/>
            <person name="Fistarol G.O."/>
            <person name="Salomon P.S."/>
            <person name="Sawabe T."/>
            <person name="Mino S."/>
            <person name="Hosokawa M."/>
            <person name="Miyashita H."/>
            <person name="Maruyama F."/>
            <person name="van Verk M.C."/>
            <person name="Dutilh B.E."/>
            <person name="Thompson C.C."/>
            <person name="Thompson F.L."/>
        </authorList>
    </citation>
    <scope>NUCLEOTIDE SEQUENCE [LARGE SCALE GENOMIC DNA]</scope>
    <source>
        <strain evidence="1 2">CCMR0081</strain>
    </source>
</reference>
<gene>
    <name evidence="1" type="ORF">DXZ20_19190</name>
</gene>
<organism evidence="1 2">
    <name type="scientific">Adonisia turfae CCMR0081</name>
    <dbReference type="NCBI Taxonomy" id="2292702"/>
    <lineage>
        <taxon>Bacteria</taxon>
        <taxon>Bacillati</taxon>
        <taxon>Cyanobacteriota</taxon>
        <taxon>Adonisia</taxon>
        <taxon>Adonisia turfae</taxon>
    </lineage>
</organism>
<comment type="caution">
    <text evidence="1">The sequence shown here is derived from an EMBL/GenBank/DDBJ whole genome shotgun (WGS) entry which is preliminary data.</text>
</comment>
<sequence length="241" mass="28439">MSEHRLSEIVIERPRGGMRISSKKLKGYRKELEQITRVATEDGLLSPYLIKPRRKSKWLSDHLGPLRKLLQSQVGQPWDQVYSRLCRDLNPRTMAGQHVIDHLWDFVEQHVEIIDGLPYANNNRWSWRGERPSLADSYGTKFYVHPETGLLCVAPLTCRRLEPTPPKREIEISAYEQYRQIKNIWYRITFEVLSSSFVWDMLLKETIDAKKALRTYGRRIYAAKKRQCSKRDLKKVRDLLS</sequence>
<proteinExistence type="predicted"/>
<protein>
    <submittedName>
        <fullName evidence="1">Uncharacterized protein</fullName>
    </submittedName>
</protein>
<dbReference type="RefSeq" id="WP_163699902.1">
    <property type="nucleotide sequence ID" value="NZ_QXHD01000004.1"/>
</dbReference>
<name>A0A6M0RNJ6_9CYAN</name>